<keyword evidence="1" id="KW-0812">Transmembrane</keyword>
<dbReference type="Proteomes" id="UP000280698">
    <property type="component" value="Unassembled WGS sequence"/>
</dbReference>
<protein>
    <submittedName>
        <fullName evidence="2">Uncharacterized protein</fullName>
    </submittedName>
</protein>
<dbReference type="EMBL" id="RJLN01000031">
    <property type="protein sequence ID" value="RNL98672.1"/>
    <property type="molecule type" value="Genomic_DNA"/>
</dbReference>
<evidence type="ECO:0000313" key="2">
    <source>
        <dbReference type="EMBL" id="RNL98672.1"/>
    </source>
</evidence>
<keyword evidence="3" id="KW-1185">Reference proteome</keyword>
<comment type="caution">
    <text evidence="2">The sequence shown here is derived from an EMBL/GenBank/DDBJ whole genome shotgun (WGS) entry which is preliminary data.</text>
</comment>
<gene>
    <name evidence="2" type="ORF">EFE23_13250</name>
</gene>
<accession>A0ABX9WHN6</accession>
<sequence length="480" mass="50184">MDELRAGLARIAGTVVPDPDPYTLVLRHARRRRRRRFAGLVAAVAALLAAALTAPVALTAADRHDRADDLPLGHGHPVDSPWGWRLLDSPTRGSLAGDKAFLAEVVRLFDRRRAELRMAADLPTVKVLFADDSAGVRQVVVAYRSATAAALVSREGPVGASPVRLLGGDGMSNGRADPFSLLTAVAGTVGDQRQWLLGLAPAGCRISLGRAAYAGQSTLRRTWQLVNTDGYVLLEQDVAGGWWRVECDGRIRHEGPIWVADTEGRGNADGSYPTDGRWAPAADPPNPTVARQAGRVYRALAGQAGLIDAGPVIRWSGRLDAAGGEAVLLAAVARVGPTLLQVGGTGAAPLVADATARDPAPTDTVPAPEPLRSPLVSTGYGPAYDLVAARVPVRDGERAVLGGQLLVVPRKGVVRVEAVVDGTVRASAPVTGGAALLTLPVGSTVTLRGLDRDGVVRCSGPLREPAAGERLFNEPLVSAW</sequence>
<keyword evidence="1" id="KW-0472">Membrane</keyword>
<organism evidence="2 3">
    <name type="scientific">Micromonospora solifontis</name>
    <dbReference type="NCBI Taxonomy" id="2487138"/>
    <lineage>
        <taxon>Bacteria</taxon>
        <taxon>Bacillati</taxon>
        <taxon>Actinomycetota</taxon>
        <taxon>Actinomycetes</taxon>
        <taxon>Micromonosporales</taxon>
        <taxon>Micromonosporaceae</taxon>
        <taxon>Micromonospora</taxon>
    </lineage>
</organism>
<evidence type="ECO:0000313" key="3">
    <source>
        <dbReference type="Proteomes" id="UP000280698"/>
    </source>
</evidence>
<name>A0ABX9WHN6_9ACTN</name>
<proteinExistence type="predicted"/>
<reference evidence="2 3" key="1">
    <citation type="submission" date="2018-11" db="EMBL/GenBank/DDBJ databases">
        <title>Micromonospora sp. PPF5-17, a new actinomycetes isolated from a hot spring soil.</title>
        <authorList>
            <person name="Thawai C."/>
        </authorList>
    </citation>
    <scope>NUCLEOTIDE SEQUENCE [LARGE SCALE GENOMIC DNA]</scope>
    <source>
        <strain evidence="2 3">PPF5-17</strain>
    </source>
</reference>
<feature type="transmembrane region" description="Helical" evidence="1">
    <location>
        <begin position="37"/>
        <end position="58"/>
    </location>
</feature>
<evidence type="ECO:0000256" key="1">
    <source>
        <dbReference type="SAM" id="Phobius"/>
    </source>
</evidence>
<keyword evidence="1" id="KW-1133">Transmembrane helix</keyword>